<keyword evidence="1" id="KW-0540">Nuclease</keyword>
<proteinExistence type="predicted"/>
<organism evidence="1">
    <name type="scientific">Lysinibacillus sphaericus</name>
    <name type="common">Bacillus sphaericus</name>
    <dbReference type="NCBI Taxonomy" id="1421"/>
    <lineage>
        <taxon>Bacteria</taxon>
        <taxon>Bacillati</taxon>
        <taxon>Bacillota</taxon>
        <taxon>Bacilli</taxon>
        <taxon>Bacillales</taxon>
        <taxon>Bacillaceae</taxon>
        <taxon>Lysinibacillus</taxon>
    </lineage>
</organism>
<sequence>MAQRKYGALEQKVANIFINEQVFTFKGKRYRVLKIGKPQKQGGSGEPKTDVYILGQELGGTDTVELKISVKKRDFEFIENKITPIRMADILGANWQKIIQESSERIKDRFADCSLIYPERRGTTLKNSITLGWKAEITNRPRTLSARMQLSGQQIKDLLYKGVNLPPEKRDAIVDGNIIANSGIAEYILETDLDDIHTTADILSQMELIDDANLNEAYLAFTANNYRTDTDKCDGARSLAVRVKWEIINGKLAHHIMFGQPLLYTGQAAVPELKQTLIQLGTIHPENMNDNSILDPSIVCKKKR</sequence>
<dbReference type="EMBL" id="X15758">
    <property type="protein sequence ID" value="CBE66553.1"/>
    <property type="molecule type" value="Genomic_DNA"/>
</dbReference>
<dbReference type="GO" id="GO:0004519">
    <property type="term" value="F:endonuclease activity"/>
    <property type="evidence" value="ECO:0007669"/>
    <property type="project" value="UniProtKB-KW"/>
</dbReference>
<dbReference type="REBASE" id="529">
    <property type="entry name" value="BspRI"/>
</dbReference>
<dbReference type="AlphaFoldDB" id="C9IY17"/>
<name>C9IY17_LYSSH</name>
<protein>
    <submittedName>
        <fullName evidence="1">BspRI restriction endonuclease</fullName>
    </submittedName>
</protein>
<keyword evidence="1" id="KW-0255">Endonuclease</keyword>
<keyword evidence="1" id="KW-0378">Hydrolase</keyword>
<reference evidence="1" key="3">
    <citation type="journal article" date="1997" name="Nucleic Acids Res.">
        <title>Footprint analysis of the bsp RI DNA methyltransferase-DNA interaction.</title>
        <authorList>
            <person name="Finta C."/>
            <person name="Kiss A."/>
        </authorList>
    </citation>
    <scope>NUCLEOTIDE SEQUENCE</scope>
</reference>
<reference evidence="1" key="2">
    <citation type="submission" date="1989-11" db="EMBL/GenBank/DDBJ databases">
        <authorList>
            <person name="Rasko T."/>
            <person name="Der A."/>
            <person name="Klement E."/>
            <person name="Posfai E."/>
            <person name="Medzihradszky K.F."/>
            <person name="Marshak D.R."/>
            <person name="Roberts R.J."/>
            <person name="Kiss A."/>
        </authorList>
    </citation>
    <scope>NUCLEOTIDE SEQUENCE</scope>
</reference>
<reference evidence="1" key="1">
    <citation type="journal article" date="1983" name="J. Mol. Biol.">
        <title>Structure of the Bacillus sphaericus R modification methylase gene.</title>
        <authorList>
            <person name="Posfai G."/>
            <person name="Kiss A."/>
            <person name="Erdei S."/>
            <person name="Posfai J."/>
            <person name="Venetianer P."/>
        </authorList>
    </citation>
    <scope>NUCLEOTIDE SEQUENCE</scope>
</reference>
<accession>C9IY17</accession>
<evidence type="ECO:0000313" key="1">
    <source>
        <dbReference type="EMBL" id="CBE66553.1"/>
    </source>
</evidence>